<accession>A0A2H1FGE3</accession>
<keyword evidence="2" id="KW-1185">Reference proteome</keyword>
<dbReference type="EMBL" id="LT841358">
    <property type="protein sequence ID" value="SMH71828.1"/>
    <property type="molecule type" value="Genomic_DNA"/>
</dbReference>
<gene>
    <name evidence="1" type="ORF">NCS_11640</name>
</gene>
<name>A0A2H1FGE3_9ARCH</name>
<evidence type="ECO:0000313" key="1">
    <source>
        <dbReference type="EMBL" id="SMH71828.1"/>
    </source>
</evidence>
<evidence type="ECO:0000313" key="2">
    <source>
        <dbReference type="Proteomes" id="UP000230607"/>
    </source>
</evidence>
<organism evidence="1 2">
    <name type="scientific">Candidatus Nitrosotalea okcheonensis</name>
    <dbReference type="NCBI Taxonomy" id="1903276"/>
    <lineage>
        <taxon>Archaea</taxon>
        <taxon>Nitrososphaerota</taxon>
        <taxon>Nitrososphaeria</taxon>
        <taxon>Nitrosotaleales</taxon>
        <taxon>Nitrosotaleaceae</taxon>
        <taxon>Nitrosotalea</taxon>
    </lineage>
</organism>
<protein>
    <submittedName>
        <fullName evidence="1">Uncharacterized protein</fullName>
    </submittedName>
</protein>
<dbReference type="AlphaFoldDB" id="A0A2H1FGE3"/>
<proteinExistence type="predicted"/>
<reference evidence="2" key="1">
    <citation type="submission" date="2017-03" db="EMBL/GenBank/DDBJ databases">
        <authorList>
            <person name="Herbold C."/>
        </authorList>
    </citation>
    <scope>NUCLEOTIDE SEQUENCE [LARGE SCALE GENOMIC DNA]</scope>
</reference>
<sequence length="44" mass="5385">MVTWNSMLNERDAILVMNRNKFVQIEFRSNDRTKWLTELIDRSL</sequence>
<dbReference type="Proteomes" id="UP000230607">
    <property type="component" value="Chromosome 1"/>
</dbReference>